<evidence type="ECO:0000313" key="2">
    <source>
        <dbReference type="EMBL" id="UGS38850.1"/>
    </source>
</evidence>
<name>A0A9E7C2S1_9ACTN</name>
<keyword evidence="3" id="KW-1185">Reference proteome</keyword>
<evidence type="ECO:0000313" key="3">
    <source>
        <dbReference type="Proteomes" id="UP001162834"/>
    </source>
</evidence>
<dbReference type="Pfam" id="PF01814">
    <property type="entry name" value="Hemerythrin"/>
    <property type="match status" value="1"/>
</dbReference>
<sequence length="147" mass="16086">MKRSDALASLSRDHHHALVAAQRLRRAGPETAAAARAAFLEFWTTDGRRHFRLEEEILLPAYAAFGDAHHPLVLKALGEHVEIRQRADALTAAAEPGVDALHDLGERLAAHVRLEERQLFVLIEEAMPAQPLAAVAAAIERAERDGA</sequence>
<organism evidence="2 3">
    <name type="scientific">Capillimicrobium parvum</name>
    <dbReference type="NCBI Taxonomy" id="2884022"/>
    <lineage>
        <taxon>Bacteria</taxon>
        <taxon>Bacillati</taxon>
        <taxon>Actinomycetota</taxon>
        <taxon>Thermoleophilia</taxon>
        <taxon>Solirubrobacterales</taxon>
        <taxon>Capillimicrobiaceae</taxon>
        <taxon>Capillimicrobium</taxon>
    </lineage>
</organism>
<proteinExistence type="predicted"/>
<reference evidence="2" key="1">
    <citation type="journal article" date="2022" name="Int. J. Syst. Evol. Microbiol.">
        <title>Pseudomonas aegrilactucae sp. nov. and Pseudomonas morbosilactucae sp. nov., pathogens causing bacterial rot of lettuce in Japan.</title>
        <authorList>
            <person name="Sawada H."/>
            <person name="Fujikawa T."/>
            <person name="Satou M."/>
        </authorList>
    </citation>
    <scope>NUCLEOTIDE SEQUENCE</scope>
    <source>
        <strain evidence="2">0166_1</strain>
    </source>
</reference>
<dbReference type="RefSeq" id="WP_259312865.1">
    <property type="nucleotide sequence ID" value="NZ_CP087164.1"/>
</dbReference>
<dbReference type="Proteomes" id="UP001162834">
    <property type="component" value="Chromosome"/>
</dbReference>
<dbReference type="InterPro" id="IPR012312">
    <property type="entry name" value="Hemerythrin-like"/>
</dbReference>
<dbReference type="Gene3D" id="1.20.120.520">
    <property type="entry name" value="nmb1532 protein domain like"/>
    <property type="match status" value="1"/>
</dbReference>
<feature type="domain" description="Hemerythrin-like" evidence="1">
    <location>
        <begin position="9"/>
        <end position="121"/>
    </location>
</feature>
<protein>
    <recommendedName>
        <fullName evidence="1">Hemerythrin-like domain-containing protein</fullName>
    </recommendedName>
</protein>
<dbReference type="KEGG" id="sbae:DSM104329_05280"/>
<dbReference type="AlphaFoldDB" id="A0A9E7C2S1"/>
<dbReference type="EMBL" id="CP087164">
    <property type="protein sequence ID" value="UGS38850.1"/>
    <property type="molecule type" value="Genomic_DNA"/>
</dbReference>
<gene>
    <name evidence="2" type="ORF">DSM104329_05280</name>
</gene>
<evidence type="ECO:0000259" key="1">
    <source>
        <dbReference type="Pfam" id="PF01814"/>
    </source>
</evidence>
<accession>A0A9E7C2S1</accession>